<evidence type="ECO:0000256" key="5">
    <source>
        <dbReference type="ARBA" id="ARBA00022801"/>
    </source>
</evidence>
<evidence type="ECO:0000256" key="2">
    <source>
        <dbReference type="ARBA" id="ARBA00019191"/>
    </source>
</evidence>
<evidence type="ECO:0000256" key="6">
    <source>
        <dbReference type="ARBA" id="ARBA00022807"/>
    </source>
</evidence>
<dbReference type="InterPro" id="IPR036440">
    <property type="entry name" value="Peptidase_C15-like_sf"/>
</dbReference>
<dbReference type="Pfam" id="PF01470">
    <property type="entry name" value="Peptidase_C15"/>
    <property type="match status" value="1"/>
</dbReference>
<dbReference type="GO" id="GO:0005829">
    <property type="term" value="C:cytosol"/>
    <property type="evidence" value="ECO:0007669"/>
    <property type="project" value="InterPro"/>
</dbReference>
<dbReference type="RefSeq" id="WP_082348025.1">
    <property type="nucleotide sequence ID" value="NZ_CP011452.2"/>
</dbReference>
<keyword evidence="10" id="KW-1185">Reference proteome</keyword>
<dbReference type="PRINTS" id="PR00706">
    <property type="entry name" value="PYROGLUPTASE"/>
</dbReference>
<evidence type="ECO:0000256" key="3">
    <source>
        <dbReference type="ARBA" id="ARBA00022490"/>
    </source>
</evidence>
<organism evidence="9 10">
    <name type="scientific">Croceibacterium atlanticum</name>
    <dbReference type="NCBI Taxonomy" id="1267766"/>
    <lineage>
        <taxon>Bacteria</taxon>
        <taxon>Pseudomonadati</taxon>
        <taxon>Pseudomonadota</taxon>
        <taxon>Alphaproteobacteria</taxon>
        <taxon>Sphingomonadales</taxon>
        <taxon>Erythrobacteraceae</taxon>
        <taxon>Croceibacterium</taxon>
    </lineage>
</organism>
<dbReference type="EMBL" id="CP011452">
    <property type="protein sequence ID" value="AKH44061.1"/>
    <property type="molecule type" value="Genomic_DNA"/>
</dbReference>
<comment type="similarity">
    <text evidence="1">Belongs to the peptidase C15 family.</text>
</comment>
<keyword evidence="3" id="KW-0963">Cytoplasm</keyword>
<dbReference type="AlphaFoldDB" id="A0A0F7KXU1"/>
<protein>
    <recommendedName>
        <fullName evidence="2">Pyrrolidone-carboxylate peptidase</fullName>
    </recommendedName>
    <alternativeName>
        <fullName evidence="7">5-oxoprolyl-peptidase</fullName>
    </alternativeName>
    <alternativeName>
        <fullName evidence="8">Pyroglutamyl-peptidase I</fullName>
    </alternativeName>
</protein>
<reference evidence="9" key="1">
    <citation type="submission" date="2015-05" db="EMBL/GenBank/DDBJ databases">
        <title>The complete genome of Altererythrobacter atlanticus strain 26DY36.</title>
        <authorList>
            <person name="Wu Y.-H."/>
            <person name="Cheng H."/>
            <person name="Wu X.-W."/>
        </authorList>
    </citation>
    <scope>NUCLEOTIDE SEQUENCE [LARGE SCALE GENOMIC DNA]</scope>
    <source>
        <strain evidence="9">26DY36</strain>
    </source>
</reference>
<dbReference type="InterPro" id="IPR000816">
    <property type="entry name" value="Peptidase_C15"/>
</dbReference>
<proteinExistence type="inferred from homology"/>
<dbReference type="PANTHER" id="PTHR23402:SF1">
    <property type="entry name" value="PYROGLUTAMYL-PEPTIDASE I"/>
    <property type="match status" value="1"/>
</dbReference>
<evidence type="ECO:0000313" key="10">
    <source>
        <dbReference type="Proteomes" id="UP000034392"/>
    </source>
</evidence>
<keyword evidence="5 9" id="KW-0378">Hydrolase</keyword>
<gene>
    <name evidence="9" type="primary">pcp</name>
    <name evidence="9" type="ORF">WYH_03041</name>
</gene>
<dbReference type="OrthoDB" id="9779738at2"/>
<dbReference type="PANTHER" id="PTHR23402">
    <property type="entry name" value="PROTEASE FAMILY C15 PYROGLUTAMYL-PEPTIDASE I-RELATED"/>
    <property type="match status" value="1"/>
</dbReference>
<keyword evidence="4" id="KW-0645">Protease</keyword>
<evidence type="ECO:0000256" key="8">
    <source>
        <dbReference type="ARBA" id="ARBA00031559"/>
    </source>
</evidence>
<dbReference type="Gene3D" id="3.40.630.20">
    <property type="entry name" value="Peptidase C15, pyroglutamyl peptidase I-like"/>
    <property type="match status" value="1"/>
</dbReference>
<dbReference type="InterPro" id="IPR016125">
    <property type="entry name" value="Peptidase_C15-like"/>
</dbReference>
<evidence type="ECO:0000313" key="9">
    <source>
        <dbReference type="EMBL" id="AKH44061.1"/>
    </source>
</evidence>
<sequence length="204" mass="21974">MKEKRAIVTAFRSFPGVGENPSERLLKYLQENTGLLHQSADLQLLETAYAAIQPARDAILADPPDILVMLGYSAMANGFKLECRATSLCSPTFSDARGFRPEQSDDPPDLLHNDTLDFGALAADLNQAGLPAHLSDNAGAYVCNHAYYSVLSHIAEQKLQTRAIFVHIPAISGSALAPISKSSMELADLARGVGVITRHLAEDD</sequence>
<dbReference type="Proteomes" id="UP000034392">
    <property type="component" value="Chromosome"/>
</dbReference>
<evidence type="ECO:0000256" key="1">
    <source>
        <dbReference type="ARBA" id="ARBA00006641"/>
    </source>
</evidence>
<keyword evidence="6" id="KW-0788">Thiol protease</keyword>
<name>A0A0F7KXU1_9SPHN</name>
<dbReference type="KEGG" id="aay:WYH_03041"/>
<accession>A0A0F7KXU1</accession>
<dbReference type="GO" id="GO:0016920">
    <property type="term" value="F:pyroglutamyl-peptidase activity"/>
    <property type="evidence" value="ECO:0007669"/>
    <property type="project" value="InterPro"/>
</dbReference>
<evidence type="ECO:0000256" key="4">
    <source>
        <dbReference type="ARBA" id="ARBA00022670"/>
    </source>
</evidence>
<dbReference type="PATRIC" id="fig|1267766.3.peg.3078"/>
<evidence type="ECO:0000256" key="7">
    <source>
        <dbReference type="ARBA" id="ARBA00030836"/>
    </source>
</evidence>
<dbReference type="SUPFAM" id="SSF53182">
    <property type="entry name" value="Pyrrolidone carboxyl peptidase (pyroglutamate aminopeptidase)"/>
    <property type="match status" value="1"/>
</dbReference>
<dbReference type="GO" id="GO:0006508">
    <property type="term" value="P:proteolysis"/>
    <property type="evidence" value="ECO:0007669"/>
    <property type="project" value="UniProtKB-KW"/>
</dbReference>